<evidence type="ECO:0000313" key="3">
    <source>
        <dbReference type="EMBL" id="AMY08834.1"/>
    </source>
</evidence>
<protein>
    <recommendedName>
        <fullName evidence="2">DUF6265 domain-containing protein</fullName>
    </recommendedName>
</protein>
<reference evidence="3 4" key="1">
    <citation type="journal article" date="2016" name="Genome Announc.">
        <title>First Complete Genome Sequence of a Subdivision 6 Acidobacterium Strain.</title>
        <authorList>
            <person name="Huang S."/>
            <person name="Vieira S."/>
            <person name="Bunk B."/>
            <person name="Riedel T."/>
            <person name="Sproer C."/>
            <person name="Overmann J."/>
        </authorList>
    </citation>
    <scope>NUCLEOTIDE SEQUENCE [LARGE SCALE GENOMIC DNA]</scope>
    <source>
        <strain evidence="4">DSM 100886 HEG_-6_39</strain>
    </source>
</reference>
<feature type="signal peptide" evidence="1">
    <location>
        <begin position="1"/>
        <end position="26"/>
    </location>
</feature>
<accession>A0A143PM34</accession>
<evidence type="ECO:0000256" key="1">
    <source>
        <dbReference type="SAM" id="SignalP"/>
    </source>
</evidence>
<sequence length="178" mass="19462" precursor="true">MRFQTLLRVVLPAVLCTVVAASSSLAQDAIGTAPPAKATIQQVAFITGRWTGMLGDRHIEQHWMAPAGTSMVAAYRNLQGTKAMLYELLVIEEQEGGLVLRIKHFEPGPGLKSREPQGEAAEHRLVKVVGEVAVFESTGPNALRITFSKPSPDELSIVLDRMRDGQPVKTVFPYTRVK</sequence>
<evidence type="ECO:0000259" key="2">
    <source>
        <dbReference type="Pfam" id="PF19780"/>
    </source>
</evidence>
<reference evidence="4" key="2">
    <citation type="submission" date="2016-04" db="EMBL/GenBank/DDBJ databases">
        <title>First Complete Genome Sequence of a Subdivision 6 Acidobacterium.</title>
        <authorList>
            <person name="Huang S."/>
            <person name="Vieira S."/>
            <person name="Bunk B."/>
            <person name="Riedel T."/>
            <person name="Sproeer C."/>
            <person name="Overmann J."/>
        </authorList>
    </citation>
    <scope>NUCLEOTIDE SEQUENCE [LARGE SCALE GENOMIC DNA]</scope>
    <source>
        <strain evidence="4">DSM 100886 HEG_-6_39</strain>
    </source>
</reference>
<dbReference type="Proteomes" id="UP000076079">
    <property type="component" value="Chromosome"/>
</dbReference>
<dbReference type="RefSeq" id="WP_110170638.1">
    <property type="nucleotide sequence ID" value="NZ_CP015136.1"/>
</dbReference>
<dbReference type="Pfam" id="PF19780">
    <property type="entry name" value="DUF6265"/>
    <property type="match status" value="1"/>
</dbReference>
<dbReference type="KEGG" id="abac:LuPra_02040"/>
<proteinExistence type="predicted"/>
<feature type="chain" id="PRO_5007511631" description="DUF6265 domain-containing protein" evidence="1">
    <location>
        <begin position="27"/>
        <end position="178"/>
    </location>
</feature>
<evidence type="ECO:0000313" key="4">
    <source>
        <dbReference type="Proteomes" id="UP000076079"/>
    </source>
</evidence>
<gene>
    <name evidence="3" type="ORF">LuPra_02040</name>
</gene>
<name>A0A143PM34_LUTPR</name>
<dbReference type="EMBL" id="CP015136">
    <property type="protein sequence ID" value="AMY08834.1"/>
    <property type="molecule type" value="Genomic_DNA"/>
</dbReference>
<dbReference type="STRING" id="1855912.LuPra_02040"/>
<dbReference type="OrthoDB" id="7567258at2"/>
<dbReference type="InterPro" id="IPR046232">
    <property type="entry name" value="DUF6265"/>
</dbReference>
<keyword evidence="4" id="KW-1185">Reference proteome</keyword>
<feature type="domain" description="DUF6265" evidence="2">
    <location>
        <begin position="44"/>
        <end position="160"/>
    </location>
</feature>
<keyword evidence="1" id="KW-0732">Signal</keyword>
<organism evidence="3 4">
    <name type="scientific">Luteitalea pratensis</name>
    <dbReference type="NCBI Taxonomy" id="1855912"/>
    <lineage>
        <taxon>Bacteria</taxon>
        <taxon>Pseudomonadati</taxon>
        <taxon>Acidobacteriota</taxon>
        <taxon>Vicinamibacteria</taxon>
        <taxon>Vicinamibacterales</taxon>
        <taxon>Vicinamibacteraceae</taxon>
        <taxon>Luteitalea</taxon>
    </lineage>
</organism>
<dbReference type="AlphaFoldDB" id="A0A143PM34"/>